<accession>A0A0E9M364</accession>
<feature type="region of interest" description="Disordered" evidence="1">
    <location>
        <begin position="23"/>
        <end position="42"/>
    </location>
</feature>
<gene>
    <name evidence="2" type="ORF">JCM15548_14259</name>
</gene>
<dbReference type="Proteomes" id="UP000032900">
    <property type="component" value="Unassembled WGS sequence"/>
</dbReference>
<name>A0A0E9M364_9BACT</name>
<sequence>MIESERSEKDFYNTTDDEMMARAKKSLKSVEEGNTRSIHEFKKDIASWKENRAIQ</sequence>
<evidence type="ECO:0000313" key="3">
    <source>
        <dbReference type="Proteomes" id="UP000032900"/>
    </source>
</evidence>
<evidence type="ECO:0000256" key="1">
    <source>
        <dbReference type="SAM" id="MobiDB-lite"/>
    </source>
</evidence>
<keyword evidence="3" id="KW-1185">Reference proteome</keyword>
<comment type="caution">
    <text evidence="2">The sequence shown here is derived from an EMBL/GenBank/DDBJ whole genome shotgun (WGS) entry which is preliminary data.</text>
</comment>
<protein>
    <submittedName>
        <fullName evidence="2">Uncharacterized protein</fullName>
    </submittedName>
</protein>
<feature type="compositionally biased region" description="Basic and acidic residues" evidence="1">
    <location>
        <begin position="28"/>
        <end position="42"/>
    </location>
</feature>
<proteinExistence type="predicted"/>
<evidence type="ECO:0000313" key="2">
    <source>
        <dbReference type="EMBL" id="GAO31856.1"/>
    </source>
</evidence>
<dbReference type="EMBL" id="BAZW01000065">
    <property type="protein sequence ID" value="GAO31856.1"/>
    <property type="molecule type" value="Genomic_DNA"/>
</dbReference>
<organism evidence="2 3">
    <name type="scientific">Geofilum rubicundum JCM 15548</name>
    <dbReference type="NCBI Taxonomy" id="1236989"/>
    <lineage>
        <taxon>Bacteria</taxon>
        <taxon>Pseudomonadati</taxon>
        <taxon>Bacteroidota</taxon>
        <taxon>Bacteroidia</taxon>
        <taxon>Marinilabiliales</taxon>
        <taxon>Marinilabiliaceae</taxon>
        <taxon>Geofilum</taxon>
    </lineage>
</organism>
<dbReference type="STRING" id="1236989.JCM15548_14259"/>
<dbReference type="AlphaFoldDB" id="A0A0E9M364"/>
<reference evidence="2 3" key="1">
    <citation type="journal article" date="2015" name="Microbes Environ.">
        <title>Distribution and evolution of nitrogen fixation genes in the phylum bacteroidetes.</title>
        <authorList>
            <person name="Inoue J."/>
            <person name="Oshima K."/>
            <person name="Suda W."/>
            <person name="Sakamoto M."/>
            <person name="Iino T."/>
            <person name="Noda S."/>
            <person name="Hongoh Y."/>
            <person name="Hattori M."/>
            <person name="Ohkuma M."/>
        </authorList>
    </citation>
    <scope>NUCLEOTIDE SEQUENCE [LARGE SCALE GENOMIC DNA]</scope>
    <source>
        <strain evidence="2">JCM 15548</strain>
    </source>
</reference>